<dbReference type="Proteomes" id="UP000229344">
    <property type="component" value="Unassembled WGS sequence"/>
</dbReference>
<feature type="transmembrane region" description="Helical" evidence="3">
    <location>
        <begin position="368"/>
        <end position="396"/>
    </location>
</feature>
<feature type="transmembrane region" description="Helical" evidence="3">
    <location>
        <begin position="145"/>
        <end position="164"/>
    </location>
</feature>
<gene>
    <name evidence="4" type="ORF">COU16_01170</name>
</gene>
<feature type="transmembrane region" description="Helical" evidence="3">
    <location>
        <begin position="81"/>
        <end position="100"/>
    </location>
</feature>
<protein>
    <submittedName>
        <fullName evidence="4">Uncharacterized protein</fullName>
    </submittedName>
</protein>
<evidence type="ECO:0000313" key="4">
    <source>
        <dbReference type="EMBL" id="PIR84781.1"/>
    </source>
</evidence>
<feature type="region of interest" description="Disordered" evidence="2">
    <location>
        <begin position="784"/>
        <end position="827"/>
    </location>
</feature>
<reference evidence="5" key="1">
    <citation type="submission" date="2017-09" db="EMBL/GenBank/DDBJ databases">
        <title>Depth-based differentiation of microbial function through sediment-hosted aquifers and enrichment of novel symbionts in the deep terrestrial subsurface.</title>
        <authorList>
            <person name="Probst A.J."/>
            <person name="Ladd B."/>
            <person name="Jarett J.K."/>
            <person name="Geller-Mcgrath D.E."/>
            <person name="Sieber C.M.K."/>
            <person name="Emerson J.B."/>
            <person name="Anantharaman K."/>
            <person name="Thomas B.C."/>
            <person name="Malmstrom R."/>
            <person name="Stieglmeier M."/>
            <person name="Klingl A."/>
            <person name="Woyke T."/>
            <person name="Ryan C.M."/>
            <person name="Banfield J.F."/>
        </authorList>
    </citation>
    <scope>NUCLEOTIDE SEQUENCE [LARGE SCALE GENOMIC DNA]</scope>
</reference>
<dbReference type="PANTHER" id="PTHR12558:SF13">
    <property type="entry name" value="CELL DIVISION CYCLE PROTEIN 27 HOMOLOG"/>
    <property type="match status" value="1"/>
</dbReference>
<feature type="transmembrane region" description="Helical" evidence="3">
    <location>
        <begin position="210"/>
        <end position="228"/>
    </location>
</feature>
<evidence type="ECO:0000256" key="3">
    <source>
        <dbReference type="SAM" id="Phobius"/>
    </source>
</evidence>
<dbReference type="InterPro" id="IPR019734">
    <property type="entry name" value="TPR_rpt"/>
</dbReference>
<dbReference type="SMART" id="SM00028">
    <property type="entry name" value="TPR"/>
    <property type="match status" value="4"/>
</dbReference>
<feature type="repeat" description="TPR" evidence="1">
    <location>
        <begin position="727"/>
        <end position="760"/>
    </location>
</feature>
<feature type="transmembrane region" description="Helical" evidence="3">
    <location>
        <begin position="471"/>
        <end position="492"/>
    </location>
</feature>
<sequence>MEEQTSVVRNSSDRLAHVFNRISQGILAVVFGFLPILFIPLASAPLEYTKIFIVICGLALAAIFYSFSVLRSGTISWPTPYVLIVFWLLVVASAISGFLSGDIRDALIGNVMGIHTVIFMAILAATMTAWMFFDITKETVVRLYTFFMISTVILVLYHVLRIIFGVDFLSFGIFTNTVSTPIGGWNDLALFLAVTVLIALVTLEQLPLTRIGHIVLGVVVASAVLMLSIINFSFVWIVLGLVSLVMIVYTLGKDRFTQGETSPLGSLRVEGPKGRSLFITLPVFAISVLFMLSGSAISGFLSTHINVSYIEVRPSTTATMDIVRSVYRDQAFFGNGANHFADAWRLHKDPSINTTLFWNTDFQAGSGYIPTFFVTTGVIGGILWIVFLALFFISSIRTLLRTENQDRLWYFVATSSFVGAAFIWGMSIFYVPGITLLIIAALCTGITLVAQRTLDTRKPRTITLAIGRRTGFILTLLVIAVIVGSVSSMYGAGRYFAALYHFTNSSVIAAEGGDINTVEQEAAKAYSLAKNDIFARRVAEIQIARMSNLLAVQDPSATEQQQFQAAMTNGVQAARLATQDDSTDPENWSVLGRVYYLLTAAGVEGAGSLAKEAFEKARALDPQNPLRVLEEAQLASTQGDTDTARSLAEKAVSLKSNYTDALFFLAQLDIAAGDATRATQIVQSIVALEPQNPARYYQLGVLQMAQRQYQPAASAFEGAVQLDPSYANARYYLALAYNQLGRIADARTQLEKVLELNPGNTLILSLLEEIDANGKISGIDAGSGGTVSEADVVGKNDDDVTTTEDPDSPLLTPVNGVGGSSTEKTGQ</sequence>
<evidence type="ECO:0000313" key="5">
    <source>
        <dbReference type="Proteomes" id="UP000229344"/>
    </source>
</evidence>
<feature type="repeat" description="TPR" evidence="1">
    <location>
        <begin position="693"/>
        <end position="726"/>
    </location>
</feature>
<proteinExistence type="predicted"/>
<feature type="transmembrane region" description="Helical" evidence="3">
    <location>
        <begin position="21"/>
        <end position="42"/>
    </location>
</feature>
<name>A0A2H0UEG2_9BACT</name>
<dbReference type="Gene3D" id="1.25.40.10">
    <property type="entry name" value="Tetratricopeptide repeat domain"/>
    <property type="match status" value="2"/>
</dbReference>
<evidence type="ECO:0000256" key="2">
    <source>
        <dbReference type="SAM" id="MobiDB-lite"/>
    </source>
</evidence>
<evidence type="ECO:0000256" key="1">
    <source>
        <dbReference type="PROSITE-ProRule" id="PRU00339"/>
    </source>
</evidence>
<keyword evidence="3" id="KW-0812">Transmembrane</keyword>
<feature type="transmembrane region" description="Helical" evidence="3">
    <location>
        <begin position="408"/>
        <end position="424"/>
    </location>
</feature>
<dbReference type="InterPro" id="IPR011990">
    <property type="entry name" value="TPR-like_helical_dom_sf"/>
</dbReference>
<dbReference type="PROSITE" id="PS50005">
    <property type="entry name" value="TPR"/>
    <property type="match status" value="2"/>
</dbReference>
<keyword evidence="3" id="KW-0472">Membrane</keyword>
<dbReference type="EMBL" id="PFBI01000004">
    <property type="protein sequence ID" value="PIR84781.1"/>
    <property type="molecule type" value="Genomic_DNA"/>
</dbReference>
<organism evidence="4 5">
    <name type="scientific">Candidatus Kaiserbacteria bacterium CG10_big_fil_rev_8_21_14_0_10_47_16</name>
    <dbReference type="NCBI Taxonomy" id="1974608"/>
    <lineage>
        <taxon>Bacteria</taxon>
        <taxon>Candidatus Kaiseribacteriota</taxon>
    </lineage>
</organism>
<keyword evidence="3" id="KW-1133">Transmembrane helix</keyword>
<dbReference type="AlphaFoldDB" id="A0A2H0UEG2"/>
<feature type="transmembrane region" description="Helical" evidence="3">
    <location>
        <begin position="184"/>
        <end position="203"/>
    </location>
</feature>
<feature type="transmembrane region" description="Helical" evidence="3">
    <location>
        <begin position="430"/>
        <end position="450"/>
    </location>
</feature>
<dbReference type="PANTHER" id="PTHR12558">
    <property type="entry name" value="CELL DIVISION CYCLE 16,23,27"/>
    <property type="match status" value="1"/>
</dbReference>
<keyword evidence="1" id="KW-0802">TPR repeat</keyword>
<dbReference type="SUPFAM" id="SSF48452">
    <property type="entry name" value="TPR-like"/>
    <property type="match status" value="1"/>
</dbReference>
<comment type="caution">
    <text evidence="4">The sequence shown here is derived from an EMBL/GenBank/DDBJ whole genome shotgun (WGS) entry which is preliminary data.</text>
</comment>
<feature type="transmembrane region" description="Helical" evidence="3">
    <location>
        <begin position="48"/>
        <end position="69"/>
    </location>
</feature>
<accession>A0A2H0UEG2</accession>
<dbReference type="Pfam" id="PF14559">
    <property type="entry name" value="TPR_19"/>
    <property type="match status" value="2"/>
</dbReference>
<feature type="transmembrane region" description="Helical" evidence="3">
    <location>
        <begin position="234"/>
        <end position="252"/>
    </location>
</feature>
<feature type="transmembrane region" description="Helical" evidence="3">
    <location>
        <begin position="277"/>
        <end position="301"/>
    </location>
</feature>
<feature type="transmembrane region" description="Helical" evidence="3">
    <location>
        <begin position="112"/>
        <end position="133"/>
    </location>
</feature>